<reference evidence="2 3" key="1">
    <citation type="journal article" date="2019" name="Sci. Rep.">
        <title>Orb-weaving spider Araneus ventricosus genome elucidates the spidroin gene catalogue.</title>
        <authorList>
            <person name="Kono N."/>
            <person name="Nakamura H."/>
            <person name="Ohtoshi R."/>
            <person name="Moran D.A.P."/>
            <person name="Shinohara A."/>
            <person name="Yoshida Y."/>
            <person name="Fujiwara M."/>
            <person name="Mori M."/>
            <person name="Tomita M."/>
            <person name="Arakawa K."/>
        </authorList>
    </citation>
    <scope>NUCLEOTIDE SEQUENCE [LARGE SCALE GENOMIC DNA]</scope>
</reference>
<organism evidence="2 3">
    <name type="scientific">Araneus ventricosus</name>
    <name type="common">Orbweaver spider</name>
    <name type="synonym">Epeira ventricosa</name>
    <dbReference type="NCBI Taxonomy" id="182803"/>
    <lineage>
        <taxon>Eukaryota</taxon>
        <taxon>Metazoa</taxon>
        <taxon>Ecdysozoa</taxon>
        <taxon>Arthropoda</taxon>
        <taxon>Chelicerata</taxon>
        <taxon>Arachnida</taxon>
        <taxon>Araneae</taxon>
        <taxon>Araneomorphae</taxon>
        <taxon>Entelegynae</taxon>
        <taxon>Araneoidea</taxon>
        <taxon>Araneidae</taxon>
        <taxon>Araneus</taxon>
    </lineage>
</organism>
<dbReference type="OrthoDB" id="6514649at2759"/>
<dbReference type="GO" id="GO:0003676">
    <property type="term" value="F:nucleic acid binding"/>
    <property type="evidence" value="ECO:0007669"/>
    <property type="project" value="InterPro"/>
</dbReference>
<dbReference type="InterPro" id="IPR002156">
    <property type="entry name" value="RNaseH_domain"/>
</dbReference>
<dbReference type="PROSITE" id="PS50879">
    <property type="entry name" value="RNASE_H_1"/>
    <property type="match status" value="1"/>
</dbReference>
<dbReference type="AlphaFoldDB" id="A0A4Y2GJG5"/>
<dbReference type="InterPro" id="IPR036397">
    <property type="entry name" value="RNaseH_sf"/>
</dbReference>
<evidence type="ECO:0000313" key="3">
    <source>
        <dbReference type="Proteomes" id="UP000499080"/>
    </source>
</evidence>
<dbReference type="InterPro" id="IPR012337">
    <property type="entry name" value="RNaseH-like_sf"/>
</dbReference>
<dbReference type="SUPFAM" id="SSF53098">
    <property type="entry name" value="Ribonuclease H-like"/>
    <property type="match status" value="1"/>
</dbReference>
<feature type="domain" description="RNase H type-1" evidence="1">
    <location>
        <begin position="1"/>
        <end position="122"/>
    </location>
</feature>
<sequence length="205" mass="23024">MVVRYSPTNNKNNQPPKVKFCSQSQELFASWFMRPQHGGQAEAVAVQEAIKWKTKSFPQNKCHIHTDSLSILVALQNQHIKNDLVQWIRNHLDQSISLHWVKAHIGIEGNKAAKKAANSAARRGSVDVNLGIPERTVKRHLKELLLSECKNRWDNCGSGQFIHNFSPKFPGLGVRSTNLTCKHFPIIGSAPGLRTLQPPKLQLSL</sequence>
<dbReference type="EMBL" id="BGPR01001413">
    <property type="protein sequence ID" value="GBM53307.1"/>
    <property type="molecule type" value="Genomic_DNA"/>
</dbReference>
<comment type="caution">
    <text evidence="2">The sequence shown here is derived from an EMBL/GenBank/DDBJ whole genome shotgun (WGS) entry which is preliminary data.</text>
</comment>
<gene>
    <name evidence="2" type="ORF">AVEN_259297_1</name>
</gene>
<protein>
    <recommendedName>
        <fullName evidence="1">RNase H type-1 domain-containing protein</fullName>
    </recommendedName>
</protein>
<name>A0A4Y2GJG5_ARAVE</name>
<proteinExistence type="predicted"/>
<dbReference type="GO" id="GO:0004523">
    <property type="term" value="F:RNA-DNA hybrid ribonuclease activity"/>
    <property type="evidence" value="ECO:0007669"/>
    <property type="project" value="InterPro"/>
</dbReference>
<keyword evidence="3" id="KW-1185">Reference proteome</keyword>
<dbReference type="Proteomes" id="UP000499080">
    <property type="component" value="Unassembled WGS sequence"/>
</dbReference>
<evidence type="ECO:0000259" key="1">
    <source>
        <dbReference type="PROSITE" id="PS50879"/>
    </source>
</evidence>
<accession>A0A4Y2GJG5</accession>
<evidence type="ECO:0000313" key="2">
    <source>
        <dbReference type="EMBL" id="GBM53307.1"/>
    </source>
</evidence>
<dbReference type="Gene3D" id="3.30.420.10">
    <property type="entry name" value="Ribonuclease H-like superfamily/Ribonuclease H"/>
    <property type="match status" value="1"/>
</dbReference>